<dbReference type="Pfam" id="PF00999">
    <property type="entry name" value="Na_H_Exchanger"/>
    <property type="match status" value="1"/>
</dbReference>
<evidence type="ECO:0000313" key="8">
    <source>
        <dbReference type="Proteomes" id="UP000318741"/>
    </source>
</evidence>
<keyword evidence="3 5" id="KW-1133">Transmembrane helix</keyword>
<dbReference type="KEGG" id="acaf:CA12_03940"/>
<dbReference type="PANTHER" id="PTHR31382:SF1">
    <property type="entry name" value="SODIUM ION_PROTON EXCHANGER (EUROFUNG)"/>
    <property type="match status" value="1"/>
</dbReference>
<name>A0A517P4K3_9PLAN</name>
<feature type="transmembrane region" description="Helical" evidence="5">
    <location>
        <begin position="190"/>
        <end position="210"/>
    </location>
</feature>
<dbReference type="GO" id="GO:0015385">
    <property type="term" value="F:sodium:proton antiporter activity"/>
    <property type="evidence" value="ECO:0007669"/>
    <property type="project" value="InterPro"/>
</dbReference>
<dbReference type="InterPro" id="IPR006153">
    <property type="entry name" value="Cation/H_exchanger_TM"/>
</dbReference>
<dbReference type="Gene3D" id="1.20.1530.20">
    <property type="match status" value="1"/>
</dbReference>
<keyword evidence="8" id="KW-1185">Reference proteome</keyword>
<dbReference type="Proteomes" id="UP000318741">
    <property type="component" value="Chromosome"/>
</dbReference>
<reference evidence="7 8" key="1">
    <citation type="submission" date="2019-02" db="EMBL/GenBank/DDBJ databases">
        <title>Deep-cultivation of Planctomycetes and their phenomic and genomic characterization uncovers novel biology.</title>
        <authorList>
            <person name="Wiegand S."/>
            <person name="Jogler M."/>
            <person name="Boedeker C."/>
            <person name="Pinto D."/>
            <person name="Vollmers J."/>
            <person name="Rivas-Marin E."/>
            <person name="Kohn T."/>
            <person name="Peeters S.H."/>
            <person name="Heuer A."/>
            <person name="Rast P."/>
            <person name="Oberbeckmann S."/>
            <person name="Bunk B."/>
            <person name="Jeske O."/>
            <person name="Meyerdierks A."/>
            <person name="Storesund J.E."/>
            <person name="Kallscheuer N."/>
            <person name="Luecker S."/>
            <person name="Lage O.M."/>
            <person name="Pohl T."/>
            <person name="Merkel B.J."/>
            <person name="Hornburger P."/>
            <person name="Mueller R.-W."/>
            <person name="Bruemmer F."/>
            <person name="Labrenz M."/>
            <person name="Spormann A.M."/>
            <person name="Op den Camp H."/>
            <person name="Overmann J."/>
            <person name="Amann R."/>
            <person name="Jetten M.S.M."/>
            <person name="Mascher T."/>
            <person name="Medema M.H."/>
            <person name="Devos D.P."/>
            <person name="Kaster A.-K."/>
            <person name="Ovreas L."/>
            <person name="Rohde M."/>
            <person name="Galperin M.Y."/>
            <person name="Jogler C."/>
        </authorList>
    </citation>
    <scope>NUCLEOTIDE SEQUENCE [LARGE SCALE GENOMIC DNA]</scope>
    <source>
        <strain evidence="7 8">CA12</strain>
    </source>
</reference>
<sequence length="447" mass="46110">MFAPAPTPPELPAPDSLAPFDLDLPLLLGGAVVMAIAAFHGRITRTPGTSGPLLALLAGVAVGPIGLGWFDPADWGEPAEGMRPAALLTLAIGLTGVALRLPRRCVLSGPHLRTLGTLLGPVMLAMWGASAFCAWAVLGLDGWAAALVGAAVVPTDPVLASAVVSGDFARKHLPGRLRHAISAESGANDGLAVPLVALAAAGLAGSLAAGSEVNWAGWGDWFVEAVLREAVGAALVGAACGGAAAALLRWSERSHDTDETGLLAFALALTLAVLGAAGLLGVSGPLAVFFAGLTLAWQERNDDRREEGEIQDAVNQFFLLPVFGLLGAALPWGDWAAFGWRGPAFAAALLLVRRPPWVWLLGRFVPAALPDLRENRDRLFAGWFGPIGVAALYYAAEYHADLPALWPAVTLAVTGSVLAHGATAAPLTRRYDAGHRDGPVATTAEED</sequence>
<feature type="transmembrane region" description="Helical" evidence="5">
    <location>
        <begin position="230"/>
        <end position="250"/>
    </location>
</feature>
<evidence type="ECO:0000313" key="7">
    <source>
        <dbReference type="EMBL" id="QDT14322.1"/>
    </source>
</evidence>
<dbReference type="GO" id="GO:0120029">
    <property type="term" value="P:proton export across plasma membrane"/>
    <property type="evidence" value="ECO:0007669"/>
    <property type="project" value="InterPro"/>
</dbReference>
<dbReference type="EMBL" id="CP036265">
    <property type="protein sequence ID" value="QDT14322.1"/>
    <property type="molecule type" value="Genomic_DNA"/>
</dbReference>
<feature type="transmembrane region" description="Helical" evidence="5">
    <location>
        <begin position="408"/>
        <end position="427"/>
    </location>
</feature>
<evidence type="ECO:0000256" key="2">
    <source>
        <dbReference type="ARBA" id="ARBA00022692"/>
    </source>
</evidence>
<feature type="transmembrane region" description="Helical" evidence="5">
    <location>
        <begin position="24"/>
        <end position="41"/>
    </location>
</feature>
<comment type="subcellular location">
    <subcellularLocation>
        <location evidence="1">Membrane</location>
        <topology evidence="1">Multi-pass membrane protein</topology>
    </subcellularLocation>
</comment>
<gene>
    <name evidence="7" type="ORF">CA12_03940</name>
</gene>
<feature type="domain" description="Cation/H+ exchanger transmembrane" evidence="6">
    <location>
        <begin position="35"/>
        <end position="429"/>
    </location>
</feature>
<keyword evidence="2 5" id="KW-0812">Transmembrane</keyword>
<accession>A0A517P4K3</accession>
<dbReference type="InterPro" id="IPR038770">
    <property type="entry name" value="Na+/solute_symporter_sf"/>
</dbReference>
<feature type="transmembrane region" description="Helical" evidence="5">
    <location>
        <begin position="82"/>
        <end position="102"/>
    </location>
</feature>
<evidence type="ECO:0000256" key="1">
    <source>
        <dbReference type="ARBA" id="ARBA00004141"/>
    </source>
</evidence>
<evidence type="ECO:0000256" key="5">
    <source>
        <dbReference type="SAM" id="Phobius"/>
    </source>
</evidence>
<feature type="transmembrane region" description="Helical" evidence="5">
    <location>
        <begin position="313"/>
        <end position="332"/>
    </location>
</feature>
<feature type="transmembrane region" description="Helical" evidence="5">
    <location>
        <begin position="143"/>
        <end position="169"/>
    </location>
</feature>
<dbReference type="GO" id="GO:0036376">
    <property type="term" value="P:sodium ion export across plasma membrane"/>
    <property type="evidence" value="ECO:0007669"/>
    <property type="project" value="InterPro"/>
</dbReference>
<dbReference type="PANTHER" id="PTHR31382">
    <property type="entry name" value="NA(+)/H(+) ANTIPORTER"/>
    <property type="match status" value="1"/>
</dbReference>
<feature type="transmembrane region" description="Helical" evidence="5">
    <location>
        <begin position="53"/>
        <end position="70"/>
    </location>
</feature>
<organism evidence="7 8">
    <name type="scientific">Alienimonas californiensis</name>
    <dbReference type="NCBI Taxonomy" id="2527989"/>
    <lineage>
        <taxon>Bacteria</taxon>
        <taxon>Pseudomonadati</taxon>
        <taxon>Planctomycetota</taxon>
        <taxon>Planctomycetia</taxon>
        <taxon>Planctomycetales</taxon>
        <taxon>Planctomycetaceae</taxon>
        <taxon>Alienimonas</taxon>
    </lineage>
</organism>
<evidence type="ECO:0000259" key="6">
    <source>
        <dbReference type="Pfam" id="PF00999"/>
    </source>
</evidence>
<feature type="transmembrane region" description="Helical" evidence="5">
    <location>
        <begin position="114"/>
        <end position="137"/>
    </location>
</feature>
<evidence type="ECO:0000256" key="3">
    <source>
        <dbReference type="ARBA" id="ARBA00022989"/>
    </source>
</evidence>
<dbReference type="OrthoDB" id="9810860at2"/>
<protein>
    <submittedName>
        <fullName evidence="7">Potassium/proton antiporter</fullName>
    </submittedName>
</protein>
<dbReference type="InterPro" id="IPR004712">
    <property type="entry name" value="Na+/H+_antiporter_fungi"/>
</dbReference>
<dbReference type="GO" id="GO:0042391">
    <property type="term" value="P:regulation of membrane potential"/>
    <property type="evidence" value="ECO:0007669"/>
    <property type="project" value="InterPro"/>
</dbReference>
<feature type="transmembrane region" description="Helical" evidence="5">
    <location>
        <begin position="262"/>
        <end position="293"/>
    </location>
</feature>
<keyword evidence="4 5" id="KW-0472">Membrane</keyword>
<feature type="transmembrane region" description="Helical" evidence="5">
    <location>
        <begin position="379"/>
        <end position="396"/>
    </location>
</feature>
<evidence type="ECO:0000256" key="4">
    <source>
        <dbReference type="ARBA" id="ARBA00023136"/>
    </source>
</evidence>
<proteinExistence type="predicted"/>
<dbReference type="RefSeq" id="WP_145357058.1">
    <property type="nucleotide sequence ID" value="NZ_CP036265.1"/>
</dbReference>
<dbReference type="GO" id="GO:0005886">
    <property type="term" value="C:plasma membrane"/>
    <property type="evidence" value="ECO:0007669"/>
    <property type="project" value="InterPro"/>
</dbReference>
<dbReference type="AlphaFoldDB" id="A0A517P4K3"/>